<dbReference type="EMBL" id="CP032624">
    <property type="protein sequence ID" value="AYG04180.1"/>
    <property type="molecule type" value="Genomic_DNA"/>
</dbReference>
<sequence length="367" mass="39750">MKLLEVIRSMNQGGAQQLLVNRLTATSSSSHDTILVNTLPVEDALEAAITAPVGVQIVHPSSSSILRAHWQIMRLAKREKPDIIVVHSPSPAILLKLSRQVGLLKVPVVEVVHNTSYNRKIVEWASALSNPGADLTLVVSSGATAGNVLRGARQVAVQHQGVPVSKMRAWMRDNSAWILEQRARWASQDPDLIVVYCGRLVPEKRPLDVVKAVEQIARTTGVRLIMIGDGPEHPRVVSYVEDNRLSDVVTVMGRQPDGWRYVAAADVFCLPSEHEGLPVAVMEALALGKPVVGTRIPGLADVLTHGSNSLLVDVGDVGELARSFRSLAATPRLRERLARGAEATSAYWDSDRSDSAYYDALSAVLSS</sequence>
<dbReference type="SUPFAM" id="SSF53756">
    <property type="entry name" value="UDP-Glycosyltransferase/glycogen phosphorylase"/>
    <property type="match status" value="1"/>
</dbReference>
<organism evidence="6 7">
    <name type="scientific">Gryllotalpicola protaetiae</name>
    <dbReference type="NCBI Taxonomy" id="2419771"/>
    <lineage>
        <taxon>Bacteria</taxon>
        <taxon>Bacillati</taxon>
        <taxon>Actinomycetota</taxon>
        <taxon>Actinomycetes</taxon>
        <taxon>Micrococcales</taxon>
        <taxon>Microbacteriaceae</taxon>
        <taxon>Gryllotalpicola</taxon>
    </lineage>
</organism>
<proteinExistence type="predicted"/>
<name>A0A387BSZ2_9MICO</name>
<dbReference type="RefSeq" id="WP_120789710.1">
    <property type="nucleotide sequence ID" value="NZ_CP032624.1"/>
</dbReference>
<dbReference type="PANTHER" id="PTHR45947">
    <property type="entry name" value="SULFOQUINOVOSYL TRANSFERASE SQD2"/>
    <property type="match status" value="1"/>
</dbReference>
<dbReference type="GO" id="GO:1901137">
    <property type="term" value="P:carbohydrate derivative biosynthetic process"/>
    <property type="evidence" value="ECO:0007669"/>
    <property type="project" value="UniProtKB-ARBA"/>
</dbReference>
<dbReference type="InterPro" id="IPR001296">
    <property type="entry name" value="Glyco_trans_1"/>
</dbReference>
<evidence type="ECO:0000259" key="4">
    <source>
        <dbReference type="Pfam" id="PF00534"/>
    </source>
</evidence>
<evidence type="ECO:0000313" key="6">
    <source>
        <dbReference type="EMBL" id="AYG04180.1"/>
    </source>
</evidence>
<dbReference type="Pfam" id="PF00534">
    <property type="entry name" value="Glycos_transf_1"/>
    <property type="match status" value="1"/>
</dbReference>
<dbReference type="CDD" id="cd03811">
    <property type="entry name" value="GT4_GT28_WabH-like"/>
    <property type="match status" value="1"/>
</dbReference>
<evidence type="ECO:0000256" key="2">
    <source>
        <dbReference type="ARBA" id="ARBA00022676"/>
    </source>
</evidence>
<evidence type="ECO:0000256" key="3">
    <source>
        <dbReference type="ARBA" id="ARBA00022679"/>
    </source>
</evidence>
<dbReference type="Pfam" id="PF13439">
    <property type="entry name" value="Glyco_transf_4"/>
    <property type="match status" value="1"/>
</dbReference>
<feature type="domain" description="Glycosyltransferase subfamily 4-like N-terminal" evidence="5">
    <location>
        <begin position="13"/>
        <end position="162"/>
    </location>
</feature>
<evidence type="ECO:0000313" key="7">
    <source>
        <dbReference type="Proteomes" id="UP000275069"/>
    </source>
</evidence>
<dbReference type="Proteomes" id="UP000275069">
    <property type="component" value="Chromosome"/>
</dbReference>
<dbReference type="GO" id="GO:0016757">
    <property type="term" value="F:glycosyltransferase activity"/>
    <property type="evidence" value="ECO:0007669"/>
    <property type="project" value="UniProtKB-KW"/>
</dbReference>
<reference evidence="6 7" key="1">
    <citation type="submission" date="2018-09" db="EMBL/GenBank/DDBJ databases">
        <title>Genome sequencing of strain 2DFW10M-5.</title>
        <authorList>
            <person name="Heo J."/>
            <person name="Kim S.-J."/>
            <person name="Kwon S.-W."/>
        </authorList>
    </citation>
    <scope>NUCLEOTIDE SEQUENCE [LARGE SCALE GENOMIC DNA]</scope>
    <source>
        <strain evidence="6 7">2DFW10M-5</strain>
    </source>
</reference>
<dbReference type="OrthoDB" id="9802525at2"/>
<protein>
    <recommendedName>
        <fullName evidence="1">D-inositol 3-phosphate glycosyltransferase</fullName>
    </recommendedName>
</protein>
<keyword evidence="2" id="KW-0328">Glycosyltransferase</keyword>
<dbReference type="AlphaFoldDB" id="A0A387BSZ2"/>
<dbReference type="InterPro" id="IPR028098">
    <property type="entry name" value="Glyco_trans_4-like_N"/>
</dbReference>
<dbReference type="KEGG" id="gry:D7I44_11990"/>
<dbReference type="InterPro" id="IPR050194">
    <property type="entry name" value="Glycosyltransferase_grp1"/>
</dbReference>
<dbReference type="PANTHER" id="PTHR45947:SF3">
    <property type="entry name" value="SULFOQUINOVOSYL TRANSFERASE SQD2"/>
    <property type="match status" value="1"/>
</dbReference>
<feature type="domain" description="Glycosyl transferase family 1" evidence="4">
    <location>
        <begin position="180"/>
        <end position="342"/>
    </location>
</feature>
<keyword evidence="3 6" id="KW-0808">Transferase</keyword>
<accession>A0A387BSZ2</accession>
<gene>
    <name evidence="6" type="ORF">D7I44_11990</name>
</gene>
<evidence type="ECO:0000259" key="5">
    <source>
        <dbReference type="Pfam" id="PF13439"/>
    </source>
</evidence>
<evidence type="ECO:0000256" key="1">
    <source>
        <dbReference type="ARBA" id="ARBA00021292"/>
    </source>
</evidence>
<keyword evidence="7" id="KW-1185">Reference proteome</keyword>
<dbReference type="Gene3D" id="3.40.50.2000">
    <property type="entry name" value="Glycogen Phosphorylase B"/>
    <property type="match status" value="2"/>
</dbReference>